<dbReference type="AlphaFoldDB" id="A0AA38GGD5"/>
<comment type="similarity">
    <text evidence="2">Belongs to the strictosidine synthase family.</text>
</comment>
<feature type="non-terminal residue" evidence="7">
    <location>
        <position position="281"/>
    </location>
</feature>
<dbReference type="EMBL" id="JAHRHJ020000003">
    <property type="protein sequence ID" value="KAH9322902.1"/>
    <property type="molecule type" value="Genomic_DNA"/>
</dbReference>
<evidence type="ECO:0000256" key="5">
    <source>
        <dbReference type="ARBA" id="ARBA00023180"/>
    </source>
</evidence>
<evidence type="ECO:0000256" key="2">
    <source>
        <dbReference type="ARBA" id="ARBA00009191"/>
    </source>
</evidence>
<keyword evidence="8" id="KW-1185">Reference proteome</keyword>
<evidence type="ECO:0000256" key="3">
    <source>
        <dbReference type="ARBA" id="ARBA00022554"/>
    </source>
</evidence>
<evidence type="ECO:0000256" key="4">
    <source>
        <dbReference type="ARBA" id="ARBA00022729"/>
    </source>
</evidence>
<comment type="caution">
    <text evidence="7">The sequence shown here is derived from an EMBL/GenBank/DDBJ whole genome shotgun (WGS) entry which is preliminary data.</text>
</comment>
<dbReference type="GO" id="GO:0016787">
    <property type="term" value="F:hydrolase activity"/>
    <property type="evidence" value="ECO:0007669"/>
    <property type="project" value="TreeGrafter"/>
</dbReference>
<protein>
    <recommendedName>
        <fullName evidence="6">Strictosidine synthase conserved region domain-containing protein</fullName>
    </recommendedName>
</protein>
<proteinExistence type="inferred from homology"/>
<dbReference type="PANTHER" id="PTHR10426:SF106">
    <property type="entry name" value="PROTEIN STRICTOSIDINE SYNTHASE-LIKE 3"/>
    <property type="match status" value="1"/>
</dbReference>
<keyword evidence="3" id="KW-0926">Vacuole</keyword>
<evidence type="ECO:0000313" key="7">
    <source>
        <dbReference type="EMBL" id="KAH9322902.1"/>
    </source>
</evidence>
<dbReference type="Gene3D" id="2.120.10.30">
    <property type="entry name" value="TolB, C-terminal domain"/>
    <property type="match status" value="1"/>
</dbReference>
<gene>
    <name evidence="7" type="ORF">KI387_017541</name>
</gene>
<dbReference type="Proteomes" id="UP000824469">
    <property type="component" value="Unassembled WGS sequence"/>
</dbReference>
<dbReference type="InterPro" id="IPR011042">
    <property type="entry name" value="6-blade_b-propeller_TolB-like"/>
</dbReference>
<dbReference type="PANTHER" id="PTHR10426">
    <property type="entry name" value="STRICTOSIDINE SYNTHASE-RELATED"/>
    <property type="match status" value="1"/>
</dbReference>
<evidence type="ECO:0000259" key="6">
    <source>
        <dbReference type="Pfam" id="PF03088"/>
    </source>
</evidence>
<sequence>SLHICQPKVPPVANTEYEHICGRPLGLRFNNRTGYLYIADAYFGLLSVGPQGGLATPITTQAEGIPLRFTNDLDIDDNDNIYFTDSSHKYQRRHFLQIIFSIENSGRVLKYDSKTKETKVLVQGLHFPNGLSLNKDQSFFVFASDSGRLTRYWLKGTKAGTTETFAILPGFADNIRINKKGEYWVALHCRRNPLTYFLGTRPGLRMALLRLPISAERQYMGMVGGKSHGIIAKYSNDGELLDVLEDTEGKNVKAVSHVEEKDGKLWIGSVLMPYIAILDSY</sequence>
<evidence type="ECO:0000256" key="1">
    <source>
        <dbReference type="ARBA" id="ARBA00004116"/>
    </source>
</evidence>
<name>A0AA38GGD5_TAXCH</name>
<dbReference type="GO" id="GO:0005773">
    <property type="term" value="C:vacuole"/>
    <property type="evidence" value="ECO:0007669"/>
    <property type="project" value="UniProtKB-SubCell"/>
</dbReference>
<organism evidence="7 8">
    <name type="scientific">Taxus chinensis</name>
    <name type="common">Chinese yew</name>
    <name type="synonym">Taxus wallichiana var. chinensis</name>
    <dbReference type="NCBI Taxonomy" id="29808"/>
    <lineage>
        <taxon>Eukaryota</taxon>
        <taxon>Viridiplantae</taxon>
        <taxon>Streptophyta</taxon>
        <taxon>Embryophyta</taxon>
        <taxon>Tracheophyta</taxon>
        <taxon>Spermatophyta</taxon>
        <taxon>Pinopsida</taxon>
        <taxon>Pinidae</taxon>
        <taxon>Conifers II</taxon>
        <taxon>Cupressales</taxon>
        <taxon>Taxaceae</taxon>
        <taxon>Taxus</taxon>
    </lineage>
</organism>
<dbReference type="InterPro" id="IPR018119">
    <property type="entry name" value="Strictosidine_synth_cons-reg"/>
</dbReference>
<dbReference type="OMA" id="ANTEYEH"/>
<dbReference type="FunFam" id="2.120.10.30:FF:000032">
    <property type="entry name" value="Protein STRICTOSIDINE SYNTHASE-LIKE 13"/>
    <property type="match status" value="1"/>
</dbReference>
<dbReference type="SUPFAM" id="SSF63829">
    <property type="entry name" value="Calcium-dependent phosphotriesterase"/>
    <property type="match status" value="1"/>
</dbReference>
<dbReference type="Pfam" id="PF03088">
    <property type="entry name" value="Str_synth"/>
    <property type="match status" value="1"/>
</dbReference>
<accession>A0AA38GGD5</accession>
<dbReference type="GO" id="GO:0012505">
    <property type="term" value="C:endomembrane system"/>
    <property type="evidence" value="ECO:0007669"/>
    <property type="project" value="TreeGrafter"/>
</dbReference>
<keyword evidence="5" id="KW-0325">Glycoprotein</keyword>
<reference evidence="7 8" key="1">
    <citation type="journal article" date="2021" name="Nat. Plants">
        <title>The Taxus genome provides insights into paclitaxel biosynthesis.</title>
        <authorList>
            <person name="Xiong X."/>
            <person name="Gou J."/>
            <person name="Liao Q."/>
            <person name="Li Y."/>
            <person name="Zhou Q."/>
            <person name="Bi G."/>
            <person name="Li C."/>
            <person name="Du R."/>
            <person name="Wang X."/>
            <person name="Sun T."/>
            <person name="Guo L."/>
            <person name="Liang H."/>
            <person name="Lu P."/>
            <person name="Wu Y."/>
            <person name="Zhang Z."/>
            <person name="Ro D.K."/>
            <person name="Shang Y."/>
            <person name="Huang S."/>
            <person name="Yan J."/>
        </authorList>
    </citation>
    <scope>NUCLEOTIDE SEQUENCE [LARGE SCALE GENOMIC DNA]</scope>
    <source>
        <strain evidence="7">Ta-2019</strain>
    </source>
</reference>
<evidence type="ECO:0000313" key="8">
    <source>
        <dbReference type="Proteomes" id="UP000824469"/>
    </source>
</evidence>
<comment type="subcellular location">
    <subcellularLocation>
        <location evidence="1">Vacuole</location>
    </subcellularLocation>
</comment>
<keyword evidence="4" id="KW-0732">Signal</keyword>
<feature type="domain" description="Strictosidine synthase conserved region" evidence="6">
    <location>
        <begin position="71"/>
        <end position="156"/>
    </location>
</feature>